<organism evidence="6 7">
    <name type="scientific">Micromonospora olivasterospora</name>
    <dbReference type="NCBI Taxonomy" id="1880"/>
    <lineage>
        <taxon>Bacteria</taxon>
        <taxon>Bacillati</taxon>
        <taxon>Actinomycetota</taxon>
        <taxon>Actinomycetes</taxon>
        <taxon>Micromonosporales</taxon>
        <taxon>Micromonosporaceae</taxon>
        <taxon>Micromonospora</taxon>
    </lineage>
</organism>
<comment type="caution">
    <text evidence="6">The sequence shown here is derived from an EMBL/GenBank/DDBJ whole genome shotgun (WGS) entry which is preliminary data.</text>
</comment>
<dbReference type="Gene3D" id="3.30.750.180">
    <property type="entry name" value="GpdQ, beta-strand dimerisation domain"/>
    <property type="match status" value="1"/>
</dbReference>
<dbReference type="GO" id="GO:0046872">
    <property type="term" value="F:metal ion binding"/>
    <property type="evidence" value="ECO:0007669"/>
    <property type="project" value="UniProtKB-KW"/>
</dbReference>
<reference evidence="6 7" key="1">
    <citation type="submission" date="2019-07" db="EMBL/GenBank/DDBJ databases">
        <title>R&amp;d 2014.</title>
        <authorList>
            <person name="Klenk H.-P."/>
        </authorList>
    </citation>
    <scope>NUCLEOTIDE SEQUENCE [LARGE SCALE GENOMIC DNA]</scope>
    <source>
        <strain evidence="6 7">DSM 43868</strain>
    </source>
</reference>
<dbReference type="InterPro" id="IPR026575">
    <property type="entry name" value="GpdQ/CpdA-like"/>
</dbReference>
<evidence type="ECO:0000259" key="5">
    <source>
        <dbReference type="Pfam" id="PF00149"/>
    </source>
</evidence>
<comment type="similarity">
    <text evidence="4">Belongs to the cyclic nucleotide phosphodiesterase class-III family.</text>
</comment>
<feature type="domain" description="Calcineurin-like phosphoesterase" evidence="5">
    <location>
        <begin position="40"/>
        <end position="232"/>
    </location>
</feature>
<dbReference type="PANTHER" id="PTHR42988">
    <property type="entry name" value="PHOSPHOHYDROLASE"/>
    <property type="match status" value="1"/>
</dbReference>
<dbReference type="InterPro" id="IPR042281">
    <property type="entry name" value="GpdQ_beta-strand"/>
</dbReference>
<accession>A0A562I7P7</accession>
<dbReference type="EMBL" id="VLKE01000001">
    <property type="protein sequence ID" value="TWH67040.1"/>
    <property type="molecule type" value="Genomic_DNA"/>
</dbReference>
<keyword evidence="3" id="KW-0408">Iron</keyword>
<dbReference type="CDD" id="cd07402">
    <property type="entry name" value="MPP_GpdQ"/>
    <property type="match status" value="1"/>
</dbReference>
<dbReference type="GO" id="GO:0004112">
    <property type="term" value="F:cyclic-nucleotide phosphodiesterase activity"/>
    <property type="evidence" value="ECO:0007669"/>
    <property type="project" value="InterPro"/>
</dbReference>
<dbReference type="Pfam" id="PF00149">
    <property type="entry name" value="Metallophos"/>
    <property type="match status" value="1"/>
</dbReference>
<dbReference type="InterPro" id="IPR004843">
    <property type="entry name" value="Calcineurin-like_PHP"/>
</dbReference>
<evidence type="ECO:0000313" key="6">
    <source>
        <dbReference type="EMBL" id="TWH67040.1"/>
    </source>
</evidence>
<proteinExistence type="inferred from homology"/>
<sequence length="299" mass="31684">MMVVHMCYPQAVDVACAQGITRRARPAIAWDVPVDLEDAMLIAQLSDTHLTTGPLAAEPAAGLHRALGRVLGLTPRPDHVVITGDLTEHGRPDEYVALRDVIGRFPVPVHLVAGNHDDRESLLDTFGGTPCLAGGYSAHYAVERPDATLVVLDSLTVGEDGAGRLGAEQLAWLDEVLARRPRLPAVVCLHHPPAPVGLPFLDGIRLLDGDDLAKVVAAHPHVVRVLAGHVHRAVTVDFAGTVLTTAPSTWRQSSLTLDAGERLGYVLEPTAFLLHLVTEAGCATHTVQVSHAAGLTGGF</sequence>
<keyword evidence="1" id="KW-0479">Metal-binding</keyword>
<dbReference type="InterPro" id="IPR029052">
    <property type="entry name" value="Metallo-depent_PP-like"/>
</dbReference>
<dbReference type="PANTHER" id="PTHR42988:SF2">
    <property type="entry name" value="CYCLIC NUCLEOTIDE PHOSPHODIESTERASE CBUA0032-RELATED"/>
    <property type="match status" value="1"/>
</dbReference>
<evidence type="ECO:0000256" key="3">
    <source>
        <dbReference type="ARBA" id="ARBA00023004"/>
    </source>
</evidence>
<keyword evidence="2" id="KW-0378">Hydrolase</keyword>
<evidence type="ECO:0000313" key="7">
    <source>
        <dbReference type="Proteomes" id="UP000319825"/>
    </source>
</evidence>
<evidence type="ECO:0000256" key="1">
    <source>
        <dbReference type="ARBA" id="ARBA00022723"/>
    </source>
</evidence>
<dbReference type="Gene3D" id="3.60.21.40">
    <property type="entry name" value="GpdQ, catalytic alpha/beta sandwich domain"/>
    <property type="match status" value="1"/>
</dbReference>
<name>A0A562I7P7_MICOL</name>
<evidence type="ECO:0000256" key="4">
    <source>
        <dbReference type="ARBA" id="ARBA00025742"/>
    </source>
</evidence>
<evidence type="ECO:0000256" key="2">
    <source>
        <dbReference type="ARBA" id="ARBA00022801"/>
    </source>
</evidence>
<dbReference type="InterPro" id="IPR042283">
    <property type="entry name" value="GpdQ_catalytic"/>
</dbReference>
<keyword evidence="7" id="KW-1185">Reference proteome</keyword>
<dbReference type="AlphaFoldDB" id="A0A562I7P7"/>
<dbReference type="InterPro" id="IPR050884">
    <property type="entry name" value="CNP_phosphodiesterase-III"/>
</dbReference>
<protein>
    <submittedName>
        <fullName evidence="6">Calcineurin-like phosphoesterase family protein</fullName>
    </submittedName>
</protein>
<gene>
    <name evidence="6" type="ORF">JD77_02002</name>
</gene>
<dbReference type="SUPFAM" id="SSF56300">
    <property type="entry name" value="Metallo-dependent phosphatases"/>
    <property type="match status" value="1"/>
</dbReference>
<dbReference type="Proteomes" id="UP000319825">
    <property type="component" value="Unassembled WGS sequence"/>
</dbReference>